<dbReference type="Gene3D" id="3.30.160.390">
    <property type="entry name" value="Integrase, DNA-binding domain"/>
    <property type="match status" value="1"/>
</dbReference>
<dbReference type="InterPro" id="IPR053876">
    <property type="entry name" value="Phage_int_M"/>
</dbReference>
<evidence type="ECO:0000259" key="6">
    <source>
        <dbReference type="PROSITE" id="PS51898"/>
    </source>
</evidence>
<dbReference type="CDD" id="cd00801">
    <property type="entry name" value="INT_P4_C"/>
    <property type="match status" value="1"/>
</dbReference>
<dbReference type="InterPro" id="IPR025166">
    <property type="entry name" value="Integrase_DNA_bind_dom"/>
</dbReference>
<reference evidence="9" key="2">
    <citation type="submission" date="2011-01" db="EMBL/GenBank/DDBJ databases">
        <title>The complete genome of Nitratifractor salsuginis DSM 16511.</title>
        <authorList>
            <consortium name="US DOE Joint Genome Institute (JGI-PGF)"/>
            <person name="Lucas S."/>
            <person name="Copeland A."/>
            <person name="Lapidus A."/>
            <person name="Bruce D."/>
            <person name="Goodwin L."/>
            <person name="Pitluck S."/>
            <person name="Kyrpides N."/>
            <person name="Mavromatis K."/>
            <person name="Ivanova N."/>
            <person name="Mikhailova N."/>
            <person name="Zeytun A."/>
            <person name="Detter J.C."/>
            <person name="Tapia R."/>
            <person name="Han C."/>
            <person name="Land M."/>
            <person name="Hauser L."/>
            <person name="Markowitz V."/>
            <person name="Cheng J.-F."/>
            <person name="Hugenholtz P."/>
            <person name="Woyke T."/>
            <person name="Wu D."/>
            <person name="Tindall B."/>
            <person name="Schuetze A."/>
            <person name="Brambilla E."/>
            <person name="Klenk H.-P."/>
            <person name="Eisen J.A."/>
        </authorList>
    </citation>
    <scope>NUCLEOTIDE SEQUENCE [LARGE SCALE GENOMIC DNA]</scope>
    <source>
        <strain evidence="9">DSM 16511 / JCM 12458 / E9I37-1</strain>
    </source>
</reference>
<gene>
    <name evidence="8" type="ordered locus">Nitsa_1760</name>
</gene>
<keyword evidence="2" id="KW-0229">DNA integration</keyword>
<dbReference type="GO" id="GO:0006310">
    <property type="term" value="P:DNA recombination"/>
    <property type="evidence" value="ECO:0007669"/>
    <property type="project" value="UniProtKB-KW"/>
</dbReference>
<dbReference type="InterPro" id="IPR050808">
    <property type="entry name" value="Phage_Integrase"/>
</dbReference>
<evidence type="ECO:0000313" key="9">
    <source>
        <dbReference type="Proteomes" id="UP000008633"/>
    </source>
</evidence>
<accession>E6X1L5</accession>
<dbReference type="SUPFAM" id="SSF56349">
    <property type="entry name" value="DNA breaking-rejoining enzymes"/>
    <property type="match status" value="1"/>
</dbReference>
<dbReference type="GO" id="GO:0015074">
    <property type="term" value="P:DNA integration"/>
    <property type="evidence" value="ECO:0007669"/>
    <property type="project" value="UniProtKB-KW"/>
</dbReference>
<sequence>MARGVVPLSDTKIRQAKPREKPYKLFDGGGLYLYVSPKGAKSWRMKYRHPVTKKDQTITFGLYPGISLKRAREMREEVRSALIDGLDPKCPAGEEVRFRDLATEWLDLQKIGNKHRRFQRGRLDNHINPRIGDLPIDKITRRDVARVLTEVYAAGKEETAGRLHSIITSVLRYAVARGLIEHNVAADIDRATLIPPPEKKHLRTITNPKEIGHFVQAVKEYPGYWVTSRALLLQLYTATRPGEARGMRWDEIDGDLWHIPAHRMKMKRPHTVPLSVPARQIIEEMRGFCGDSEFVFPSPFSKTRPISNNTVNVAIKRIGYGDKLVAHGLRSMFSTIAHEQSGFPHEVIEAQLAHATGSEVSRAYNRAEYLDERRKLVEWWAGWLEGLA</sequence>
<dbReference type="InterPro" id="IPR010998">
    <property type="entry name" value="Integrase_recombinase_N"/>
</dbReference>
<dbReference type="PANTHER" id="PTHR30629">
    <property type="entry name" value="PROPHAGE INTEGRASE"/>
    <property type="match status" value="1"/>
</dbReference>
<dbReference type="Gene3D" id="1.10.443.10">
    <property type="entry name" value="Intergrase catalytic core"/>
    <property type="match status" value="1"/>
</dbReference>
<dbReference type="PANTHER" id="PTHR30629:SF2">
    <property type="entry name" value="PROPHAGE INTEGRASE INTS-RELATED"/>
    <property type="match status" value="1"/>
</dbReference>
<name>E6X1L5_NITSE</name>
<dbReference type="GO" id="GO:0003677">
    <property type="term" value="F:DNA binding"/>
    <property type="evidence" value="ECO:0007669"/>
    <property type="project" value="UniProtKB-UniRule"/>
</dbReference>
<dbReference type="InterPro" id="IPR011010">
    <property type="entry name" value="DNA_brk_join_enz"/>
</dbReference>
<dbReference type="InterPro" id="IPR013762">
    <property type="entry name" value="Integrase-like_cat_sf"/>
</dbReference>
<keyword evidence="9" id="KW-1185">Reference proteome</keyword>
<dbReference type="PROSITE" id="PS51900">
    <property type="entry name" value="CB"/>
    <property type="match status" value="1"/>
</dbReference>
<dbReference type="HOGENOM" id="CLU_027562_0_0_7"/>
<dbReference type="InterPro" id="IPR038488">
    <property type="entry name" value="Integrase_DNA-bd_sf"/>
</dbReference>
<protein>
    <submittedName>
        <fullName evidence="8">Integrase family protein</fullName>
    </submittedName>
</protein>
<feature type="domain" description="Core-binding (CB)" evidence="7">
    <location>
        <begin position="96"/>
        <end position="175"/>
    </location>
</feature>
<dbReference type="Proteomes" id="UP000008633">
    <property type="component" value="Chromosome"/>
</dbReference>
<feature type="domain" description="Tyr recombinase" evidence="6">
    <location>
        <begin position="200"/>
        <end position="378"/>
    </location>
</feature>
<dbReference type="Pfam" id="PF13356">
    <property type="entry name" value="Arm-DNA-bind_3"/>
    <property type="match status" value="1"/>
</dbReference>
<dbReference type="PROSITE" id="PS51898">
    <property type="entry name" value="TYR_RECOMBINASE"/>
    <property type="match status" value="1"/>
</dbReference>
<proteinExistence type="inferred from homology"/>
<dbReference type="KEGG" id="nsa:Nitsa_1760"/>
<dbReference type="InterPro" id="IPR044068">
    <property type="entry name" value="CB"/>
</dbReference>
<dbReference type="Gene3D" id="1.10.150.130">
    <property type="match status" value="1"/>
</dbReference>
<evidence type="ECO:0000256" key="1">
    <source>
        <dbReference type="ARBA" id="ARBA00008857"/>
    </source>
</evidence>
<evidence type="ECO:0000256" key="3">
    <source>
        <dbReference type="ARBA" id="ARBA00023125"/>
    </source>
</evidence>
<evidence type="ECO:0000256" key="5">
    <source>
        <dbReference type="PROSITE-ProRule" id="PRU01248"/>
    </source>
</evidence>
<dbReference type="Pfam" id="PF00589">
    <property type="entry name" value="Phage_integrase"/>
    <property type="match status" value="1"/>
</dbReference>
<dbReference type="Pfam" id="PF22022">
    <property type="entry name" value="Phage_int_M"/>
    <property type="match status" value="1"/>
</dbReference>
<evidence type="ECO:0000256" key="4">
    <source>
        <dbReference type="ARBA" id="ARBA00023172"/>
    </source>
</evidence>
<dbReference type="EMBL" id="CP002452">
    <property type="protein sequence ID" value="ADV47006.1"/>
    <property type="molecule type" value="Genomic_DNA"/>
</dbReference>
<dbReference type="AlphaFoldDB" id="E6X1L5"/>
<dbReference type="RefSeq" id="WP_013554691.1">
    <property type="nucleotide sequence ID" value="NC_014935.1"/>
</dbReference>
<dbReference type="eggNOG" id="COG0582">
    <property type="taxonomic scope" value="Bacteria"/>
</dbReference>
<evidence type="ECO:0000313" key="8">
    <source>
        <dbReference type="EMBL" id="ADV47006.1"/>
    </source>
</evidence>
<dbReference type="OrthoDB" id="9775880at2"/>
<dbReference type="InterPro" id="IPR002104">
    <property type="entry name" value="Integrase_catalytic"/>
</dbReference>
<evidence type="ECO:0000256" key="2">
    <source>
        <dbReference type="ARBA" id="ARBA00022908"/>
    </source>
</evidence>
<organism evidence="8 9">
    <name type="scientific">Nitratifractor salsuginis (strain DSM 16511 / JCM 12458 / E9I37-1)</name>
    <dbReference type="NCBI Taxonomy" id="749222"/>
    <lineage>
        <taxon>Bacteria</taxon>
        <taxon>Pseudomonadati</taxon>
        <taxon>Campylobacterota</taxon>
        <taxon>Epsilonproteobacteria</taxon>
        <taxon>Campylobacterales</taxon>
        <taxon>Sulfurovaceae</taxon>
        <taxon>Nitratifractor</taxon>
    </lineage>
</organism>
<comment type="similarity">
    <text evidence="1">Belongs to the 'phage' integrase family.</text>
</comment>
<keyword evidence="4" id="KW-0233">DNA recombination</keyword>
<reference evidence="8 9" key="1">
    <citation type="journal article" date="2011" name="Stand. Genomic Sci.">
        <title>Complete genome sequence of Nitratifractor salsuginis type strain (E9I37-1).</title>
        <authorList>
            <person name="Anderson I."/>
            <person name="Sikorski J."/>
            <person name="Zeytun A."/>
            <person name="Nolan M."/>
            <person name="Lapidus A."/>
            <person name="Lucas S."/>
            <person name="Hammon N."/>
            <person name="Deshpande S."/>
            <person name="Cheng J.F."/>
            <person name="Tapia R."/>
            <person name="Han C."/>
            <person name="Goodwin L."/>
            <person name="Pitluck S."/>
            <person name="Liolios K."/>
            <person name="Pagani I."/>
            <person name="Ivanova N."/>
            <person name="Huntemann M."/>
            <person name="Mavromatis K."/>
            <person name="Ovchinikova G."/>
            <person name="Pati A."/>
            <person name="Chen A."/>
            <person name="Palaniappan K."/>
            <person name="Land M."/>
            <person name="Hauser L."/>
            <person name="Brambilla E.M."/>
            <person name="Ngatchou-Djao O.D."/>
            <person name="Rohde M."/>
            <person name="Tindall B.J."/>
            <person name="Goker M."/>
            <person name="Detter J.C."/>
            <person name="Woyke T."/>
            <person name="Bristow J."/>
            <person name="Eisen J.A."/>
            <person name="Markowitz V."/>
            <person name="Hugenholtz P."/>
            <person name="Klenk H.P."/>
            <person name="Kyrpides N.C."/>
        </authorList>
    </citation>
    <scope>NUCLEOTIDE SEQUENCE [LARGE SCALE GENOMIC DNA]</scope>
    <source>
        <strain evidence="9">DSM 16511 / JCM 12458 / E9I37-1</strain>
    </source>
</reference>
<keyword evidence="3 5" id="KW-0238">DNA-binding</keyword>
<evidence type="ECO:0000259" key="7">
    <source>
        <dbReference type="PROSITE" id="PS51900"/>
    </source>
</evidence>